<name>A0AAV2YF86_9STRA</name>
<evidence type="ECO:0000313" key="4">
    <source>
        <dbReference type="EMBL" id="DAZ92800.1"/>
    </source>
</evidence>
<evidence type="ECO:0000313" key="5">
    <source>
        <dbReference type="Proteomes" id="UP001146120"/>
    </source>
</evidence>
<feature type="domain" description="HTH CENPB-type" evidence="3">
    <location>
        <begin position="81"/>
        <end position="154"/>
    </location>
</feature>
<dbReference type="PANTHER" id="PTHR19303:SF57">
    <property type="entry name" value="HTH CENPB-TYPE DOMAIN-CONTAINING PROTEIN"/>
    <property type="match status" value="1"/>
</dbReference>
<proteinExistence type="predicted"/>
<dbReference type="SMART" id="SM00674">
    <property type="entry name" value="CENPB"/>
    <property type="match status" value="1"/>
</dbReference>
<accession>A0AAV2YF86</accession>
<gene>
    <name evidence="4" type="ORF">N0F65_011773</name>
</gene>
<organism evidence="4 5">
    <name type="scientific">Lagenidium giganteum</name>
    <dbReference type="NCBI Taxonomy" id="4803"/>
    <lineage>
        <taxon>Eukaryota</taxon>
        <taxon>Sar</taxon>
        <taxon>Stramenopiles</taxon>
        <taxon>Oomycota</taxon>
        <taxon>Peronosporomycetes</taxon>
        <taxon>Pythiales</taxon>
        <taxon>Pythiaceae</taxon>
    </lineage>
</organism>
<dbReference type="Gene3D" id="1.10.10.60">
    <property type="entry name" value="Homeodomain-like"/>
    <property type="match status" value="1"/>
</dbReference>
<dbReference type="SUPFAM" id="SSF46689">
    <property type="entry name" value="Homeodomain-like"/>
    <property type="match status" value="1"/>
</dbReference>
<dbReference type="Proteomes" id="UP001146120">
    <property type="component" value="Unassembled WGS sequence"/>
</dbReference>
<dbReference type="EMBL" id="DAKRPA010000382">
    <property type="protein sequence ID" value="DAZ92800.1"/>
    <property type="molecule type" value="Genomic_DNA"/>
</dbReference>
<sequence length="289" mass="32973">MAAENRARTSTRRQLTSIVWAWSSTLSAMVSRTRWRISFFLTILVPCWTRSAKPCTIERRIKPTLLRSAHPAAEEARRRSRPPATGTSLSPALQESLLRWINDYRKDGAPVSSTMLRVRAIRVAEDAGIPKGFFKATHTWQQGFLRRNKLAFRSKTRQGQIAPSDAAAVASQFREELAAKMHELDVDSTIDKKGTKTVWVRSSERDKERLTCMVMGNSHGAKCTPLLMLKTSRSKNAATAKLNDDKRHGFGVRLWKEIEALQRVQGSDLRQRHRLMERWSLHRISPIPF</sequence>
<evidence type="ECO:0000259" key="3">
    <source>
        <dbReference type="PROSITE" id="PS51253"/>
    </source>
</evidence>
<dbReference type="AlphaFoldDB" id="A0AAV2YF86"/>
<evidence type="ECO:0000256" key="1">
    <source>
        <dbReference type="ARBA" id="ARBA00023125"/>
    </source>
</evidence>
<keyword evidence="1" id="KW-0238">DNA-binding</keyword>
<evidence type="ECO:0000256" key="2">
    <source>
        <dbReference type="SAM" id="MobiDB-lite"/>
    </source>
</evidence>
<comment type="caution">
    <text evidence="4">The sequence shown here is derived from an EMBL/GenBank/DDBJ whole genome shotgun (WGS) entry which is preliminary data.</text>
</comment>
<keyword evidence="5" id="KW-1185">Reference proteome</keyword>
<reference evidence="4" key="1">
    <citation type="submission" date="2022-11" db="EMBL/GenBank/DDBJ databases">
        <authorList>
            <person name="Morgan W.R."/>
            <person name="Tartar A."/>
        </authorList>
    </citation>
    <scope>NUCLEOTIDE SEQUENCE</scope>
    <source>
        <strain evidence="4">ARSEF 373</strain>
    </source>
</reference>
<dbReference type="InterPro" id="IPR050863">
    <property type="entry name" value="CenT-Element_Derived"/>
</dbReference>
<dbReference type="PANTHER" id="PTHR19303">
    <property type="entry name" value="TRANSPOSON"/>
    <property type="match status" value="1"/>
</dbReference>
<dbReference type="GO" id="GO:0005634">
    <property type="term" value="C:nucleus"/>
    <property type="evidence" value="ECO:0007669"/>
    <property type="project" value="TreeGrafter"/>
</dbReference>
<reference evidence="4" key="2">
    <citation type="journal article" date="2023" name="Microbiol Resour">
        <title>Decontamination and Annotation of the Draft Genome Sequence of the Oomycete Lagenidium giganteum ARSEF 373.</title>
        <authorList>
            <person name="Morgan W.R."/>
            <person name="Tartar A."/>
        </authorList>
    </citation>
    <scope>NUCLEOTIDE SEQUENCE</scope>
    <source>
        <strain evidence="4">ARSEF 373</strain>
    </source>
</reference>
<dbReference type="GO" id="GO:0003677">
    <property type="term" value="F:DNA binding"/>
    <property type="evidence" value="ECO:0007669"/>
    <property type="project" value="UniProtKB-KW"/>
</dbReference>
<protein>
    <recommendedName>
        <fullName evidence="3">HTH CENPB-type domain-containing protein</fullName>
    </recommendedName>
</protein>
<dbReference type="PROSITE" id="PS51253">
    <property type="entry name" value="HTH_CENPB"/>
    <property type="match status" value="1"/>
</dbReference>
<dbReference type="InterPro" id="IPR009057">
    <property type="entry name" value="Homeodomain-like_sf"/>
</dbReference>
<feature type="region of interest" description="Disordered" evidence="2">
    <location>
        <begin position="68"/>
        <end position="89"/>
    </location>
</feature>
<dbReference type="Pfam" id="PF03221">
    <property type="entry name" value="HTH_Tnp_Tc5"/>
    <property type="match status" value="1"/>
</dbReference>
<dbReference type="InterPro" id="IPR006600">
    <property type="entry name" value="HTH_CenpB_DNA-bd_dom"/>
</dbReference>